<accession>A0A370IDI6</accession>
<name>A0A370IDI6_9NOCA</name>
<dbReference type="EMBL" id="QQBC01000001">
    <property type="protein sequence ID" value="RDI68789.1"/>
    <property type="molecule type" value="Genomic_DNA"/>
</dbReference>
<evidence type="ECO:0000313" key="3">
    <source>
        <dbReference type="Proteomes" id="UP000254869"/>
    </source>
</evidence>
<dbReference type="STRING" id="1210086.GCA_001613105_00173"/>
<keyword evidence="1" id="KW-0812">Transmembrane</keyword>
<feature type="transmembrane region" description="Helical" evidence="1">
    <location>
        <begin position="57"/>
        <end position="77"/>
    </location>
</feature>
<comment type="caution">
    <text evidence="2">The sequence shown here is derived from an EMBL/GenBank/DDBJ whole genome shotgun (WGS) entry which is preliminary data.</text>
</comment>
<evidence type="ECO:0000313" key="2">
    <source>
        <dbReference type="EMBL" id="RDI68789.1"/>
    </source>
</evidence>
<gene>
    <name evidence="2" type="ORF">DFR76_101324</name>
</gene>
<keyword evidence="1" id="KW-0472">Membrane</keyword>
<feature type="transmembrane region" description="Helical" evidence="1">
    <location>
        <begin position="151"/>
        <end position="169"/>
    </location>
</feature>
<keyword evidence="1" id="KW-1133">Transmembrane helix</keyword>
<feature type="transmembrane region" description="Helical" evidence="1">
    <location>
        <begin position="112"/>
        <end position="131"/>
    </location>
</feature>
<feature type="transmembrane region" description="Helical" evidence="1">
    <location>
        <begin position="26"/>
        <end position="45"/>
    </location>
</feature>
<proteinExistence type="predicted"/>
<dbReference type="AlphaFoldDB" id="A0A370IDI6"/>
<protein>
    <recommendedName>
        <fullName evidence="4">PH (Pleckstrin Homology) domain-containing protein</fullName>
    </recommendedName>
</protein>
<sequence>MSDNRSEAPLLPWATEWGAQRPRGNLVFVFAFVVLLFLLAIPFSIAAANQGDPVRTAFGAAIVLVAASSIIVVVPLLRVRRRSLPRDLETAVAVNNASGLKISYLTAWRRTLALWLAAGAVFLVIRGWLFLRQLIDGAGGSARTGLSAGGLVIVVIVLAMIGVLGWYLYSSRRRRGFVALTSDGVVQRLGRTSRRLPWSEIGGVSPATANNVHIVSIAPAPGRKVELSADLNWFDSMQRGSLERAIELPAWALGMDPALFLHLVRFYWQHPDARRELAGEAVVGRIRNGELLD</sequence>
<dbReference type="Proteomes" id="UP000254869">
    <property type="component" value="Unassembled WGS sequence"/>
</dbReference>
<evidence type="ECO:0000256" key="1">
    <source>
        <dbReference type="SAM" id="Phobius"/>
    </source>
</evidence>
<organism evidence="2 3">
    <name type="scientific">Nocardia pseudobrasiliensis</name>
    <dbReference type="NCBI Taxonomy" id="45979"/>
    <lineage>
        <taxon>Bacteria</taxon>
        <taxon>Bacillati</taxon>
        <taxon>Actinomycetota</taxon>
        <taxon>Actinomycetes</taxon>
        <taxon>Mycobacteriales</taxon>
        <taxon>Nocardiaceae</taxon>
        <taxon>Nocardia</taxon>
    </lineage>
</organism>
<keyword evidence="3" id="KW-1185">Reference proteome</keyword>
<reference evidence="2 3" key="1">
    <citation type="submission" date="2018-07" db="EMBL/GenBank/DDBJ databases">
        <title>Genomic Encyclopedia of Type Strains, Phase IV (KMG-IV): sequencing the most valuable type-strain genomes for metagenomic binning, comparative biology and taxonomic classification.</title>
        <authorList>
            <person name="Goeker M."/>
        </authorList>
    </citation>
    <scope>NUCLEOTIDE SEQUENCE [LARGE SCALE GENOMIC DNA]</scope>
    <source>
        <strain evidence="2 3">DSM 44290</strain>
    </source>
</reference>
<evidence type="ECO:0008006" key="4">
    <source>
        <dbReference type="Google" id="ProtNLM"/>
    </source>
</evidence>
<dbReference type="RefSeq" id="WP_067990317.1">
    <property type="nucleotide sequence ID" value="NZ_QQBC01000001.1"/>
</dbReference>